<name>A0AAW0BVQ9_9AGAR</name>
<evidence type="ECO:0000313" key="2">
    <source>
        <dbReference type="Proteomes" id="UP001362999"/>
    </source>
</evidence>
<protein>
    <recommendedName>
        <fullName evidence="3">F-box domain-containing protein</fullName>
    </recommendedName>
</protein>
<sequence length="376" mass="42339">MSTAEPATFEGLTSTSAYTNAHFPPRGRGEYISPRPAKFRGLPLLWSNTVIHPDMNLDYVRFVLAQVRLTSSHVRLVIDTDSNVGAHEPPSTEYVYQWAYDTAPLLAGSIHVLTLRGVVPTWNMPECYASLTVLFLSNIGNPLHRTTVRALLCASPALVTLEISNVLFQTQYYSDEVVDMTNMVLPSLAHLKLAFGLNPPLNIPTALVAPVLESIHLQSDTICQWTEIEGLCLDYLRVVQTFSMKQKVLDYTALNCLQHLHVAAIIDIGRCPPLFVDAVSRSAWVDAPCRKEWGRATEHSNGIVYELVDPDSNGVLQYRRIRSFGKAGLQIGNWIQTRFNHRKVSRIFPKADKIYFEWSHVTAYTDGTVWRYYNSD</sequence>
<proteinExistence type="predicted"/>
<accession>A0AAW0BVQ9</accession>
<gene>
    <name evidence="1" type="ORF">R3P38DRAFT_2775083</name>
</gene>
<evidence type="ECO:0000313" key="1">
    <source>
        <dbReference type="EMBL" id="KAK7030810.1"/>
    </source>
</evidence>
<dbReference type="EMBL" id="JAWWNJ010000025">
    <property type="protein sequence ID" value="KAK7030810.1"/>
    <property type="molecule type" value="Genomic_DNA"/>
</dbReference>
<comment type="caution">
    <text evidence="1">The sequence shown here is derived from an EMBL/GenBank/DDBJ whole genome shotgun (WGS) entry which is preliminary data.</text>
</comment>
<dbReference type="AlphaFoldDB" id="A0AAW0BVQ9"/>
<organism evidence="1 2">
    <name type="scientific">Favolaschia claudopus</name>
    <dbReference type="NCBI Taxonomy" id="2862362"/>
    <lineage>
        <taxon>Eukaryota</taxon>
        <taxon>Fungi</taxon>
        <taxon>Dikarya</taxon>
        <taxon>Basidiomycota</taxon>
        <taxon>Agaricomycotina</taxon>
        <taxon>Agaricomycetes</taxon>
        <taxon>Agaricomycetidae</taxon>
        <taxon>Agaricales</taxon>
        <taxon>Marasmiineae</taxon>
        <taxon>Mycenaceae</taxon>
        <taxon>Favolaschia</taxon>
    </lineage>
</organism>
<reference evidence="1 2" key="1">
    <citation type="journal article" date="2024" name="J Genomics">
        <title>Draft genome sequencing and assembly of Favolaschia claudopus CIRM-BRFM 2984 isolated from oak limbs.</title>
        <authorList>
            <person name="Navarro D."/>
            <person name="Drula E."/>
            <person name="Chaduli D."/>
            <person name="Cazenave R."/>
            <person name="Ahrendt S."/>
            <person name="Wang J."/>
            <person name="Lipzen A."/>
            <person name="Daum C."/>
            <person name="Barry K."/>
            <person name="Grigoriev I.V."/>
            <person name="Favel A."/>
            <person name="Rosso M.N."/>
            <person name="Martin F."/>
        </authorList>
    </citation>
    <scope>NUCLEOTIDE SEQUENCE [LARGE SCALE GENOMIC DNA]</scope>
    <source>
        <strain evidence="1 2">CIRM-BRFM 2984</strain>
    </source>
</reference>
<dbReference type="Proteomes" id="UP001362999">
    <property type="component" value="Unassembled WGS sequence"/>
</dbReference>
<evidence type="ECO:0008006" key="3">
    <source>
        <dbReference type="Google" id="ProtNLM"/>
    </source>
</evidence>
<keyword evidence="2" id="KW-1185">Reference proteome</keyword>